<feature type="domain" description="SWIM-type" evidence="3">
    <location>
        <begin position="65"/>
        <end position="106"/>
    </location>
</feature>
<keyword evidence="1" id="KW-0862">Zinc</keyword>
<evidence type="ECO:0000256" key="2">
    <source>
        <dbReference type="SAM" id="MobiDB-lite"/>
    </source>
</evidence>
<gene>
    <name evidence="4" type="ORF">CYMTET_49283</name>
</gene>
<sequence length="428" mass="46313">MNSSVDTSEQVLKTPEEVRKWCWSKTSRNKTYENGAALLNKLTNIKRPYGDFSEVQADCQGTERYALSVKFESGCKLPAKVSCSCPHSELGNRICKHLVALALWRSAQITSHRGESADARNEKPIRASCATSVEPSEESTDAPRYQPVSLPAAVPKKRVVPTSFTNSHHLVTSTRAVSEPKAKKVGKGTVKRKDCLVPEIVQRVISISDAELVAEARQVLGQLPSTITCSYASPPTLTCVSARAASEHEILQEVERSRGSLPLPAKLDPAGESPSKPDFRDRLAQDLRTAEIDTLANTTDAWNSTLEAQRQSAPRLEDLEELQTDLMANDGLEQENVAVEVPPKSVASEDGGVNLRTGEAIKESADDAFGTKQAATENGDLEGCRGLATTEVTEVDDMLALFLGDAGEATSHSTHHPGCRSQVCKSSF</sequence>
<accession>A0AAE0EU18</accession>
<dbReference type="GO" id="GO:0008270">
    <property type="term" value="F:zinc ion binding"/>
    <property type="evidence" value="ECO:0007669"/>
    <property type="project" value="UniProtKB-KW"/>
</dbReference>
<dbReference type="Proteomes" id="UP001190700">
    <property type="component" value="Unassembled WGS sequence"/>
</dbReference>
<evidence type="ECO:0000256" key="1">
    <source>
        <dbReference type="PROSITE-ProRule" id="PRU00325"/>
    </source>
</evidence>
<keyword evidence="5" id="KW-1185">Reference proteome</keyword>
<feature type="region of interest" description="Disordered" evidence="2">
    <location>
        <begin position="112"/>
        <end position="144"/>
    </location>
</feature>
<protein>
    <recommendedName>
        <fullName evidence="3">SWIM-type domain-containing protein</fullName>
    </recommendedName>
</protein>
<evidence type="ECO:0000313" key="5">
    <source>
        <dbReference type="Proteomes" id="UP001190700"/>
    </source>
</evidence>
<keyword evidence="1" id="KW-0479">Metal-binding</keyword>
<feature type="region of interest" description="Disordered" evidence="2">
    <location>
        <begin position="409"/>
        <end position="428"/>
    </location>
</feature>
<evidence type="ECO:0000259" key="3">
    <source>
        <dbReference type="PROSITE" id="PS50966"/>
    </source>
</evidence>
<name>A0AAE0EU18_9CHLO</name>
<reference evidence="4 5" key="1">
    <citation type="journal article" date="2015" name="Genome Biol. Evol.">
        <title>Comparative Genomics of a Bacterivorous Green Alga Reveals Evolutionary Causalities and Consequences of Phago-Mixotrophic Mode of Nutrition.</title>
        <authorList>
            <person name="Burns J.A."/>
            <person name="Paasch A."/>
            <person name="Narechania A."/>
            <person name="Kim E."/>
        </authorList>
    </citation>
    <scope>NUCLEOTIDE SEQUENCE [LARGE SCALE GENOMIC DNA]</scope>
    <source>
        <strain evidence="4 5">PLY_AMNH</strain>
    </source>
</reference>
<keyword evidence="1" id="KW-0863">Zinc-finger</keyword>
<proteinExistence type="predicted"/>
<comment type="caution">
    <text evidence="4">The sequence shown here is derived from an EMBL/GenBank/DDBJ whole genome shotgun (WGS) entry which is preliminary data.</text>
</comment>
<dbReference type="AlphaFoldDB" id="A0AAE0EU18"/>
<feature type="compositionally biased region" description="Basic and acidic residues" evidence="2">
    <location>
        <begin position="112"/>
        <end position="125"/>
    </location>
</feature>
<dbReference type="InterPro" id="IPR007527">
    <property type="entry name" value="Znf_SWIM"/>
</dbReference>
<organism evidence="4 5">
    <name type="scientific">Cymbomonas tetramitiformis</name>
    <dbReference type="NCBI Taxonomy" id="36881"/>
    <lineage>
        <taxon>Eukaryota</taxon>
        <taxon>Viridiplantae</taxon>
        <taxon>Chlorophyta</taxon>
        <taxon>Pyramimonadophyceae</taxon>
        <taxon>Pyramimonadales</taxon>
        <taxon>Pyramimonadaceae</taxon>
        <taxon>Cymbomonas</taxon>
    </lineage>
</organism>
<dbReference type="Pfam" id="PF04434">
    <property type="entry name" value="SWIM"/>
    <property type="match status" value="1"/>
</dbReference>
<dbReference type="PROSITE" id="PS50966">
    <property type="entry name" value="ZF_SWIM"/>
    <property type="match status" value="1"/>
</dbReference>
<dbReference type="EMBL" id="LGRX02033519">
    <property type="protein sequence ID" value="KAK3240908.1"/>
    <property type="molecule type" value="Genomic_DNA"/>
</dbReference>
<feature type="region of interest" description="Disordered" evidence="2">
    <location>
        <begin position="256"/>
        <end position="278"/>
    </location>
</feature>
<evidence type="ECO:0000313" key="4">
    <source>
        <dbReference type="EMBL" id="KAK3240908.1"/>
    </source>
</evidence>